<dbReference type="InterPro" id="IPR018511">
    <property type="entry name" value="Hemolysin-typ_Ca-bd_CS"/>
</dbReference>
<dbReference type="InterPro" id="IPR019791">
    <property type="entry name" value="Haem_peroxidase_animal"/>
</dbReference>
<name>A0A1M7LJ88_9RHOB</name>
<sequence>MVFVNTNDLKHILDQIRIAEQHVAGTPLTDLVANPLLPYGLRLVDGTLNNLTAGRETWGSADQVMPRLLDSTFLTQPDAAHLADPSPRAPQDGPTSYLQTSGSVYDAEPRIISNLVADQTLSNPAVIAAALSHAGLTGQAMLSAANEIVQAYQRVIDAQAATGNVDQALELQRQQLQSALDTASAELTAAQNDVSAKTTAKTDADQAVIDAQSALDTAAATMVALQSAGQVGEAQAALTGAQTALTQAQNALNAAQADLDAAKASAASMLTMHGAKQTEVTNLQSQKATADQDLASAQATLSDAQAALALETNAAGAVTEAQTAVDNATTAVSEAQARVDALDAQLTQAQADLADLNTQLQTAQQAQNDAQARVTAAQEAAAETQIARDNAQSLFDTEVTELAAAQADMLSALTTYLNGGSLADFSLASAAYSKAREEKLAAEMALADAIDADDGADQTVVTENAALSTAQSQVNSLTQQRDAAVNTRDGLNTQLGDANTALSTAQATLETAQQDLQTAQANNQAYVDAQNAVTQAQAGVTSAQDVVDGFVTQLATINAELATLNTNLENANAEVTRLEGVVQTETGDLTTAQDGVNSAQQALAAAQTADAQILAQLDVIADATLKLSVATQDAAQAALDLTAAEGVEATKQTAVDTATNNLAALNAPGAAEAALAAAQATAAEAQTALDTLLTTHDIAMDGNNVLLPDVTPDEGLSAPYNSWMTLFGQFFDHGLDLVGKGGSGTVYIPLQPDDPLYVEGSPTNFMVLTRATNQPGPDGVLGTADDIREHFNKTTPWVDQNQTYTSHPSHQVFLREYDLNADGVPVSNGYLLHGQSGGMSTWGDVKAQAATKLGIQLNDSDVLDGPLLATDPYGNFIPGANGLPQLVVPNPAYVEGGTEPLHILVEGDLANPVDASQAVRNGHAFLEDIAHNAAPGTYVVDRFTGETAVKQADADTETGNAIIPNQFGQNETYDNELLDRHFIAGDGRGNENFGLTAVHHVFHSEHNRQAAEMKQTILDSGELAFINEWLATPITEADLATATVNTVEWDGGRLFQAAKFTTEMQYQHLAFEEFGRTVQPQIAAFGANASAEIDGSILAEFAHVVYRFGHSMLTENVHTMDPNGVNTSTGLIEAFLNPVAFDQDQTLSSDQAAGAVARGMSRETGANIDEFITSALRDNLVGLPLDLAALNIARGRDTGVPSLNAAREQFFAATGSEFLKPYDSWSEYAANLKNPASIINFIASYGTHDTIVNATTVVEKRAAATDLVLGGDTAPADRLDYVNGTGAWAGVETGINAVEFWIGGLAEAIMPFGGMLGSSFGFVFQQQMEALQNGDRFYYLARTAGMNMLAELENNSFASMIVRNTDIKDGGAHIPGNIFSSMDVILEVDQAVQSMPDPLSTDVDPFLAAMGTSMVERATATADAPLIDGAREYDNFLKFNGGEHAVLGGTDQRDILNGGLGDDALWGGAGDDLLIGDAGVNTLRGGAGNDILKDGDDVSFLHGEDGDDVISAGGGIGELMFGGKGNDAILMGFDDAAEAFGMDGNDFIYGGAGAEFMFGGEGDDWIEGGDGFDMVMGDNGDPFGGSRVIGHDVLNGGANDNDLLGEGGDDILIQGEGVHVNLGDFGFDWVAHKDAMTAADIDLSRRLETNEALDAIRDRYTLVEAASGTQFDDFLYGDDREGAALPAGLDPLANDATLFANELTQAGIDRIDGLRELLADMIGVNPTDTFSGGNILLGGGGSDVIQGRGGDDVIDGDKALNVRISIRDPQDPTVELRSIDSLFEISNELLDGSISPGQLQIVRELVDAGQEGDVDTAVFFDVRANYNIRSNADGSVTVDHIAPPAAGTFIDPINGQPNVAGGDGTDRLTNVEILRFADMEVDLRTNPASNGLIQGTDGNDVLDGSNGPDAIFAGAGDDVINGLAGNDVIFAEAGSDTITWNAPNGGYDVVVGHGIVNDGGTDMLVINGDGTEDGFTMYTVAAWAEAGGAAPADPLSEIVITRTVAGVETAIMEVRGIEEVTLNGVQGVETITAVGDFAGTSLAPNTIYVNGTAGNEVIDFSGFTSTQRLVVDAGDGRDVITGGAGNDILNAGAGRDEITWSVGGGSDVVDGGAGDDTYTINGDGSDETFRVYAADSWTGAPLATGTDIVITRDAGTGEQVIGQLQNIEEIQINTAGGTNDVQVIGDFNPTALNFNTISVTGEVANVDVTGRLSTHRVFVETESRATTLTGVLTEGDVIVIPADIDPANLQTARSTDGLTVTQSFGDFTLSFTVDDVDTLPIVVQSGTGLANTLRNVATINEETGAPQGMGTVALGTLPRGNVLLTGDDLAALKYMVTGQGEAPVLPPEAGQPVDNDPADLIVGVRDLEGLTNNLENPEISGGATLPFARVTEARYGVANAGTDAETSVGMDGAGIVNPVFAGLDARELSNVLGAQDADAAKAASANMFMMSFGQYFDHGLTFIPKGGHAPIAIGKMGVDRMSGNPVDLNRATATVNRETGEIEHTNITSPVVDQNQVYGSSSLVGQLLRESDGEGGFGAHVLMGQDDPSAPEGSGFKLMATLRELLDHHIEAGTVFTGTDKGDVTLQEYYSDIETGRVLRDEMGNYDAGFVKELSGNFMGEGWPLLIDTNPFMNLLDHFVGGDGRANENVGLTSMHTVWARNHNYHVDQLLAAGYAADTTEELFQAARILNIGEYQQVVFNDFADSLLGGLQGSGRHGHDKYDPTTDARISHEFAAAAYRFGHSQIGDTMTLKTQDADGNTITVNADLFDLFLNPTNDPNAFTVPLPQGYVPQPGYAQYGVANILGGLVEQPSEEVDLQVVDAVRNDLVRSPADLFAFNVARGRDVGLGTLNQVKADLAASGNLYISEAIELSDMAMTPYTDWADFQARNGLSDDMIAKFEQAYPDLDLTVGSPEYEAFVAANPDIAMIDNGDGTMTVKGIDRVDLWVGGLAESHIQGGVVGHTFWVLIHEQLDRLQEGDRFYYTDRIGDLPVYNNFISNLTFGDIVTRNTGMTDLPLDVFSYNGDQAVEDNAPNTNQTNTNPVTTNPANTNQTNTDPANTNQTNTNQETTDTTNTGQTPETEPTTTEENETEATEDNSAQQSQGGTSNGTEPETNEDMSEGTETTPENQESEVETETPASDPSAGQSPYGPVEGIVESGTDMADALVGAAGDDVLSGNGGNDMLAGNAGDDMLFGGDGRDDMLGGEGADMLTGGAGSDHILGGDGDDVIIGGSGSDILMGNAGDDTFIGTDGDCNDLIYGGEGSDTIDMASVTSDLTVRLGNAGTDRGSVTTAEGGRDTIWSIENFVGGAGDDTIFASDAANVLDGGDGNDTFVFETAASAQGDHINGLNAGDVLQFGSGADAVTITSRDQAIEAGFSVEHDAANDVSTISGSLDEEDFQLTVSGRFDYDQIA</sequence>
<dbReference type="GO" id="GO:0005576">
    <property type="term" value="C:extracellular region"/>
    <property type="evidence" value="ECO:0007669"/>
    <property type="project" value="UniProtKB-SubCell"/>
</dbReference>
<feature type="compositionally biased region" description="Acidic residues" evidence="5">
    <location>
        <begin position="3086"/>
        <end position="3096"/>
    </location>
</feature>
<evidence type="ECO:0000256" key="4">
    <source>
        <dbReference type="SAM" id="Coils"/>
    </source>
</evidence>
<dbReference type="Gene3D" id="1.10.640.10">
    <property type="entry name" value="Haem peroxidase domain superfamily, animal type"/>
    <property type="match status" value="2"/>
</dbReference>
<feature type="coiled-coil region" evidence="4">
    <location>
        <begin position="502"/>
        <end position="529"/>
    </location>
</feature>
<dbReference type="SUPFAM" id="SSF51120">
    <property type="entry name" value="beta-Roll"/>
    <property type="match status" value="6"/>
</dbReference>
<dbReference type="InterPro" id="IPR010255">
    <property type="entry name" value="Haem_peroxidase_sf"/>
</dbReference>
<dbReference type="PROSITE" id="PS50292">
    <property type="entry name" value="PEROXIDASE_3"/>
    <property type="match status" value="2"/>
</dbReference>
<dbReference type="PROSITE" id="PS00330">
    <property type="entry name" value="HEMOLYSIN_CALCIUM"/>
    <property type="match status" value="2"/>
</dbReference>
<dbReference type="SUPFAM" id="SSF48113">
    <property type="entry name" value="Heme-dependent peroxidases"/>
    <property type="match status" value="2"/>
</dbReference>
<gene>
    <name evidence="6" type="ORF">SAMN05443432_1174</name>
</gene>
<evidence type="ECO:0000256" key="5">
    <source>
        <dbReference type="SAM" id="MobiDB-lite"/>
    </source>
</evidence>
<feature type="region of interest" description="Disordered" evidence="5">
    <location>
        <begin position="79"/>
        <end position="100"/>
    </location>
</feature>
<feature type="coiled-coil region" evidence="4">
    <location>
        <begin position="166"/>
        <end position="193"/>
    </location>
</feature>
<feature type="coiled-coil region" evidence="4">
    <location>
        <begin position="238"/>
        <end position="380"/>
    </location>
</feature>
<dbReference type="PRINTS" id="PR00313">
    <property type="entry name" value="CABNDNGRPT"/>
</dbReference>
<keyword evidence="4" id="KW-0175">Coiled coil</keyword>
<dbReference type="GO" id="GO:0006979">
    <property type="term" value="P:response to oxidative stress"/>
    <property type="evidence" value="ECO:0007669"/>
    <property type="project" value="InterPro"/>
</dbReference>
<feature type="compositionally biased region" description="Polar residues" evidence="5">
    <location>
        <begin position="3138"/>
        <end position="3147"/>
    </location>
</feature>
<evidence type="ECO:0000256" key="2">
    <source>
        <dbReference type="ARBA" id="ARBA00022525"/>
    </source>
</evidence>
<comment type="subcellular location">
    <subcellularLocation>
        <location evidence="1">Secreted</location>
    </subcellularLocation>
</comment>
<feature type="region of interest" description="Disordered" evidence="5">
    <location>
        <begin position="3027"/>
        <end position="3157"/>
    </location>
</feature>
<evidence type="ECO:0000256" key="3">
    <source>
        <dbReference type="ARBA" id="ARBA00023180"/>
    </source>
</evidence>
<dbReference type="Pfam" id="PF03098">
    <property type="entry name" value="An_peroxidase"/>
    <property type="match status" value="5"/>
</dbReference>
<evidence type="ECO:0000313" key="7">
    <source>
        <dbReference type="Proteomes" id="UP000322545"/>
    </source>
</evidence>
<keyword evidence="2" id="KW-0964">Secreted</keyword>
<evidence type="ECO:0000313" key="6">
    <source>
        <dbReference type="EMBL" id="SHM78195.1"/>
    </source>
</evidence>
<dbReference type="Gene3D" id="2.150.10.10">
    <property type="entry name" value="Serralysin-like metalloprotease, C-terminal"/>
    <property type="match status" value="7"/>
</dbReference>
<proteinExistence type="predicted"/>
<feature type="compositionally biased region" description="Polar residues" evidence="5">
    <location>
        <begin position="3099"/>
        <end position="3113"/>
    </location>
</feature>
<dbReference type="Proteomes" id="UP000322545">
    <property type="component" value="Unassembled WGS sequence"/>
</dbReference>
<keyword evidence="3" id="KW-0325">Glycoprotein</keyword>
<dbReference type="Pfam" id="PF00353">
    <property type="entry name" value="HemolysinCabind"/>
    <property type="match status" value="11"/>
</dbReference>
<dbReference type="PANTHER" id="PTHR11475:SF4">
    <property type="entry name" value="CHORION PEROXIDASE"/>
    <property type="match status" value="1"/>
</dbReference>
<dbReference type="InterPro" id="IPR011049">
    <property type="entry name" value="Serralysin-like_metalloprot_C"/>
</dbReference>
<dbReference type="EMBL" id="FRCB01000017">
    <property type="protein sequence ID" value="SHM78195.1"/>
    <property type="molecule type" value="Genomic_DNA"/>
</dbReference>
<dbReference type="RefSeq" id="WP_149780979.1">
    <property type="nucleotide sequence ID" value="NZ_FRCB01000017.1"/>
</dbReference>
<protein>
    <submittedName>
        <fullName evidence="6">Outer membrane protein TolC</fullName>
    </submittedName>
</protein>
<dbReference type="GO" id="GO:0005509">
    <property type="term" value="F:calcium ion binding"/>
    <property type="evidence" value="ECO:0007669"/>
    <property type="project" value="InterPro"/>
</dbReference>
<dbReference type="Gene3D" id="1.10.287.1490">
    <property type="match status" value="1"/>
</dbReference>
<dbReference type="PANTHER" id="PTHR11475">
    <property type="entry name" value="OXIDASE/PEROXIDASE"/>
    <property type="match status" value="1"/>
</dbReference>
<dbReference type="GO" id="GO:0020037">
    <property type="term" value="F:heme binding"/>
    <property type="evidence" value="ECO:0007669"/>
    <property type="project" value="InterPro"/>
</dbReference>
<dbReference type="CDD" id="cd09821">
    <property type="entry name" value="An_peroxidase_bacterial_2"/>
    <property type="match status" value="1"/>
</dbReference>
<dbReference type="GO" id="GO:0004601">
    <property type="term" value="F:peroxidase activity"/>
    <property type="evidence" value="ECO:0007669"/>
    <property type="project" value="InterPro"/>
</dbReference>
<reference evidence="6 7" key="1">
    <citation type="submission" date="2016-11" db="EMBL/GenBank/DDBJ databases">
        <authorList>
            <person name="Varghese N."/>
            <person name="Submissions S."/>
        </authorList>
    </citation>
    <scope>NUCLEOTIDE SEQUENCE [LARGE SCALE GENOMIC DNA]</scope>
    <source>
        <strain evidence="6 7">DSM 28249</strain>
    </source>
</reference>
<accession>A0A1M7LJ88</accession>
<feature type="compositionally biased region" description="Low complexity" evidence="5">
    <location>
        <begin position="3031"/>
        <end position="3085"/>
    </location>
</feature>
<keyword evidence="7" id="KW-1185">Reference proteome</keyword>
<feature type="coiled-coil region" evidence="4">
    <location>
        <begin position="554"/>
        <end position="581"/>
    </location>
</feature>
<dbReference type="InterPro" id="IPR037120">
    <property type="entry name" value="Haem_peroxidase_sf_animal"/>
</dbReference>
<dbReference type="InterPro" id="IPR001343">
    <property type="entry name" value="Hemolysn_Ca-bd"/>
</dbReference>
<organism evidence="6 7">
    <name type="scientific">Roseovarius litoreus</name>
    <dbReference type="NCBI Taxonomy" id="1155722"/>
    <lineage>
        <taxon>Bacteria</taxon>
        <taxon>Pseudomonadati</taxon>
        <taxon>Pseudomonadota</taxon>
        <taxon>Alphaproteobacteria</taxon>
        <taxon>Rhodobacterales</taxon>
        <taxon>Roseobacteraceae</taxon>
        <taxon>Roseovarius</taxon>
    </lineage>
</organism>
<evidence type="ECO:0000256" key="1">
    <source>
        <dbReference type="ARBA" id="ARBA00004613"/>
    </source>
</evidence>